<dbReference type="GO" id="GO:0009253">
    <property type="term" value="P:peptidoglycan catabolic process"/>
    <property type="evidence" value="ECO:0007669"/>
    <property type="project" value="InterPro"/>
</dbReference>
<accession>A0AAW1HVE3</accession>
<sequence>MDNGASGSGYNEAERVRTLANRMKALGGSSVVLGDQSKKWLDYGLYNTVNKSTFDCAIELHMDSSSSTSAKGGHVIIKSGFSADKYDKALETFIKGYFPGRSSTMVGRSDLGVVNACANRGINFRLLEVCFISNSSDISKFNSNVDAVAKGILSAFGIGTTVTTTTTTTTEGEYDMVCTYKITGGDATVYYYDGAKLFALGDINEYNLLKTIYKSNVGKDMPLLAFTKDQHNHLSNVLKKRGI</sequence>
<dbReference type="Pfam" id="PF01520">
    <property type="entry name" value="Amidase_3"/>
    <property type="match status" value="1"/>
</dbReference>
<dbReference type="InterPro" id="IPR002508">
    <property type="entry name" value="MurNAc-LAA_cat"/>
</dbReference>
<comment type="caution">
    <text evidence="2">The sequence shown here is derived from an EMBL/GenBank/DDBJ whole genome shotgun (WGS) entry which is preliminary data.</text>
</comment>
<keyword evidence="3" id="KW-1185">Reference proteome</keyword>
<feature type="domain" description="MurNAc-LAA" evidence="1">
    <location>
        <begin position="46"/>
        <end position="153"/>
    </location>
</feature>
<name>A0AAW1HVE3_POPJA</name>
<gene>
    <name evidence="2" type="ORF">QE152_g38959</name>
</gene>
<dbReference type="EMBL" id="JASPKY010000881">
    <property type="protein sequence ID" value="KAK9680590.1"/>
    <property type="molecule type" value="Genomic_DNA"/>
</dbReference>
<dbReference type="AlphaFoldDB" id="A0AAW1HVE3"/>
<proteinExistence type="predicted"/>
<protein>
    <submittedName>
        <fullName evidence="2">N-acetylmuramoyl-L-alanine amidase</fullName>
    </submittedName>
</protein>
<dbReference type="GO" id="GO:0008745">
    <property type="term" value="F:N-acetylmuramoyl-L-alanine amidase activity"/>
    <property type="evidence" value="ECO:0007669"/>
    <property type="project" value="InterPro"/>
</dbReference>
<evidence type="ECO:0000313" key="2">
    <source>
        <dbReference type="EMBL" id="KAK9680590.1"/>
    </source>
</evidence>
<dbReference type="Gene3D" id="3.40.630.40">
    <property type="entry name" value="Zn-dependent exopeptidases"/>
    <property type="match status" value="1"/>
</dbReference>
<evidence type="ECO:0000259" key="1">
    <source>
        <dbReference type="SMART" id="SM00646"/>
    </source>
</evidence>
<evidence type="ECO:0000313" key="3">
    <source>
        <dbReference type="Proteomes" id="UP001458880"/>
    </source>
</evidence>
<reference evidence="2 3" key="1">
    <citation type="journal article" date="2024" name="BMC Genomics">
        <title>De novo assembly and annotation of Popillia japonica's genome with initial clues to its potential as an invasive pest.</title>
        <authorList>
            <person name="Cucini C."/>
            <person name="Boschi S."/>
            <person name="Funari R."/>
            <person name="Cardaioli E."/>
            <person name="Iannotti N."/>
            <person name="Marturano G."/>
            <person name="Paoli F."/>
            <person name="Bruttini M."/>
            <person name="Carapelli A."/>
            <person name="Frati F."/>
            <person name="Nardi F."/>
        </authorList>
    </citation>
    <scope>NUCLEOTIDE SEQUENCE [LARGE SCALE GENOMIC DNA]</scope>
    <source>
        <strain evidence="2">DMR45628</strain>
    </source>
</reference>
<dbReference type="SMART" id="SM00646">
    <property type="entry name" value="Ami_3"/>
    <property type="match status" value="1"/>
</dbReference>
<dbReference type="SUPFAM" id="SSF53187">
    <property type="entry name" value="Zn-dependent exopeptidases"/>
    <property type="match status" value="1"/>
</dbReference>
<organism evidence="2 3">
    <name type="scientific">Popillia japonica</name>
    <name type="common">Japanese beetle</name>
    <dbReference type="NCBI Taxonomy" id="7064"/>
    <lineage>
        <taxon>Eukaryota</taxon>
        <taxon>Metazoa</taxon>
        <taxon>Ecdysozoa</taxon>
        <taxon>Arthropoda</taxon>
        <taxon>Hexapoda</taxon>
        <taxon>Insecta</taxon>
        <taxon>Pterygota</taxon>
        <taxon>Neoptera</taxon>
        <taxon>Endopterygota</taxon>
        <taxon>Coleoptera</taxon>
        <taxon>Polyphaga</taxon>
        <taxon>Scarabaeiformia</taxon>
        <taxon>Scarabaeidae</taxon>
        <taxon>Rutelinae</taxon>
        <taxon>Popillia</taxon>
    </lineage>
</organism>
<dbReference type="Proteomes" id="UP001458880">
    <property type="component" value="Unassembled WGS sequence"/>
</dbReference>